<dbReference type="PROSITE" id="PS50213">
    <property type="entry name" value="FAS1"/>
    <property type="match status" value="1"/>
</dbReference>
<evidence type="ECO:0000256" key="2">
    <source>
        <dbReference type="SAM" id="SignalP"/>
    </source>
</evidence>
<dbReference type="Proteomes" id="UP000053424">
    <property type="component" value="Unassembled WGS sequence"/>
</dbReference>
<dbReference type="Gene3D" id="2.30.180.10">
    <property type="entry name" value="FAS1 domain"/>
    <property type="match status" value="2"/>
</dbReference>
<evidence type="ECO:0000313" key="5">
    <source>
        <dbReference type="Proteomes" id="UP000053424"/>
    </source>
</evidence>
<protein>
    <recommendedName>
        <fullName evidence="3">FAS1 domain-containing protein</fullName>
    </recommendedName>
</protein>
<dbReference type="AlphaFoldDB" id="A0A0C2XEG6"/>
<feature type="domain" description="FAS1" evidence="3">
    <location>
        <begin position="237"/>
        <end position="382"/>
    </location>
</feature>
<dbReference type="PANTHER" id="PTHR10900:SF77">
    <property type="entry name" value="FI19380P1"/>
    <property type="match status" value="1"/>
</dbReference>
<dbReference type="EMBL" id="KN831806">
    <property type="protein sequence ID" value="KIM36308.1"/>
    <property type="molecule type" value="Genomic_DNA"/>
</dbReference>
<keyword evidence="5" id="KW-1185">Reference proteome</keyword>
<dbReference type="SUPFAM" id="SSF82153">
    <property type="entry name" value="FAS1 domain"/>
    <property type="match status" value="2"/>
</dbReference>
<proteinExistence type="predicted"/>
<dbReference type="Pfam" id="PF02469">
    <property type="entry name" value="Fasciclin"/>
    <property type="match status" value="2"/>
</dbReference>
<feature type="signal peptide" evidence="2">
    <location>
        <begin position="1"/>
        <end position="20"/>
    </location>
</feature>
<accession>A0A0C2XEG6</accession>
<name>A0A0C2XEG6_HEBCY</name>
<dbReference type="SMART" id="SM00554">
    <property type="entry name" value="FAS1"/>
    <property type="match status" value="1"/>
</dbReference>
<dbReference type="GO" id="GO:0005615">
    <property type="term" value="C:extracellular space"/>
    <property type="evidence" value="ECO:0007669"/>
    <property type="project" value="TreeGrafter"/>
</dbReference>
<feature type="chain" id="PRO_5002170764" description="FAS1 domain-containing protein" evidence="2">
    <location>
        <begin position="21"/>
        <end position="453"/>
    </location>
</feature>
<dbReference type="InterPro" id="IPR050904">
    <property type="entry name" value="Adhesion/Biosynth-related"/>
</dbReference>
<feature type="region of interest" description="Disordered" evidence="1">
    <location>
        <begin position="410"/>
        <end position="453"/>
    </location>
</feature>
<dbReference type="STRING" id="686832.A0A0C2XEG6"/>
<sequence>MRFAVSLLLPLLSFLSPAHAQGNSSAYSQAVVAALQQAGFTGLAGVLTTINSTAPAQTLFSELSSGRNFTLFAPDDESVGNLTTIAAGNNSLLAEYVTYHFINGNFQNFSANVSAGGPSGGGCSFTPLSTSTVSTSASAMSAAAVFERRQISSNTTFPFPQIYSGVFPNVTLGRTLLNASDLVMLEGNKSQVLAWTRNETTLNVTILNQAASNVTIVNATTWQNLFINGISGFLTPPGNLTNALTATNASDALCLLTSTHVISANGTNETIIEAIQEARGITLFIPNNASFTTEVNQTISGLLNNQTALATLLQNHYINGTTLYSTQIANQSNVTTAAGEPIQFLSNSSGLFLEGANGTSAQVVRPDVLLDNGVAHIIDRVLIVEDSNPSAASSAYASATSEAAISTTETAPIGLSTSSSSETSSSASTSSSETSTSTTSGTSTITVTQTASV</sequence>
<organism evidence="4 5">
    <name type="scientific">Hebeloma cylindrosporum</name>
    <dbReference type="NCBI Taxonomy" id="76867"/>
    <lineage>
        <taxon>Eukaryota</taxon>
        <taxon>Fungi</taxon>
        <taxon>Dikarya</taxon>
        <taxon>Basidiomycota</taxon>
        <taxon>Agaricomycotina</taxon>
        <taxon>Agaricomycetes</taxon>
        <taxon>Agaricomycetidae</taxon>
        <taxon>Agaricales</taxon>
        <taxon>Agaricineae</taxon>
        <taxon>Hymenogastraceae</taxon>
        <taxon>Hebeloma</taxon>
    </lineage>
</organism>
<evidence type="ECO:0000256" key="1">
    <source>
        <dbReference type="SAM" id="MobiDB-lite"/>
    </source>
</evidence>
<evidence type="ECO:0000259" key="3">
    <source>
        <dbReference type="PROSITE" id="PS50213"/>
    </source>
</evidence>
<evidence type="ECO:0000313" key="4">
    <source>
        <dbReference type="EMBL" id="KIM36308.1"/>
    </source>
</evidence>
<dbReference type="InterPro" id="IPR036378">
    <property type="entry name" value="FAS1_dom_sf"/>
</dbReference>
<dbReference type="PANTHER" id="PTHR10900">
    <property type="entry name" value="PERIOSTIN-RELATED"/>
    <property type="match status" value="1"/>
</dbReference>
<dbReference type="OrthoDB" id="286301at2759"/>
<reference evidence="4 5" key="1">
    <citation type="submission" date="2014-04" db="EMBL/GenBank/DDBJ databases">
        <authorList>
            <consortium name="DOE Joint Genome Institute"/>
            <person name="Kuo A."/>
            <person name="Gay G."/>
            <person name="Dore J."/>
            <person name="Kohler A."/>
            <person name="Nagy L.G."/>
            <person name="Floudas D."/>
            <person name="Copeland A."/>
            <person name="Barry K.W."/>
            <person name="Cichocki N."/>
            <person name="Veneault-Fourrey C."/>
            <person name="LaButti K."/>
            <person name="Lindquist E.A."/>
            <person name="Lipzen A."/>
            <person name="Lundell T."/>
            <person name="Morin E."/>
            <person name="Murat C."/>
            <person name="Sun H."/>
            <person name="Tunlid A."/>
            <person name="Henrissat B."/>
            <person name="Grigoriev I.V."/>
            <person name="Hibbett D.S."/>
            <person name="Martin F."/>
            <person name="Nordberg H.P."/>
            <person name="Cantor M.N."/>
            <person name="Hua S.X."/>
        </authorList>
    </citation>
    <scope>NUCLEOTIDE SEQUENCE [LARGE SCALE GENOMIC DNA]</scope>
    <source>
        <strain evidence="5">h7</strain>
    </source>
</reference>
<dbReference type="HOGENOM" id="CLU_033355_1_0_1"/>
<keyword evidence="2" id="KW-0732">Signal</keyword>
<dbReference type="InterPro" id="IPR000782">
    <property type="entry name" value="FAS1_domain"/>
</dbReference>
<gene>
    <name evidence="4" type="ORF">M413DRAFT_13992</name>
</gene>
<reference evidence="5" key="2">
    <citation type="submission" date="2015-01" db="EMBL/GenBank/DDBJ databases">
        <title>Evolutionary Origins and Diversification of the Mycorrhizal Mutualists.</title>
        <authorList>
            <consortium name="DOE Joint Genome Institute"/>
            <consortium name="Mycorrhizal Genomics Consortium"/>
            <person name="Kohler A."/>
            <person name="Kuo A."/>
            <person name="Nagy L.G."/>
            <person name="Floudas D."/>
            <person name="Copeland A."/>
            <person name="Barry K.W."/>
            <person name="Cichocki N."/>
            <person name="Veneault-Fourrey C."/>
            <person name="LaButti K."/>
            <person name="Lindquist E.A."/>
            <person name="Lipzen A."/>
            <person name="Lundell T."/>
            <person name="Morin E."/>
            <person name="Murat C."/>
            <person name="Riley R."/>
            <person name="Ohm R."/>
            <person name="Sun H."/>
            <person name="Tunlid A."/>
            <person name="Henrissat B."/>
            <person name="Grigoriev I.V."/>
            <person name="Hibbett D.S."/>
            <person name="Martin F."/>
        </authorList>
    </citation>
    <scope>NUCLEOTIDE SEQUENCE [LARGE SCALE GENOMIC DNA]</scope>
    <source>
        <strain evidence="5">h7</strain>
    </source>
</reference>